<feature type="transmembrane region" description="Helical" evidence="1">
    <location>
        <begin position="105"/>
        <end position="125"/>
    </location>
</feature>
<dbReference type="PANTHER" id="PTHR31726">
    <property type="entry name" value="PROTEIN ICE2"/>
    <property type="match status" value="1"/>
</dbReference>
<dbReference type="Pfam" id="PF08426">
    <property type="entry name" value="ICE2"/>
    <property type="match status" value="2"/>
</dbReference>
<keyword evidence="3" id="KW-1185">Reference proteome</keyword>
<keyword evidence="1" id="KW-0472">Membrane</keyword>
<name>A0AAD7TFU3_9APHY</name>
<feature type="transmembrane region" description="Helical" evidence="1">
    <location>
        <begin position="359"/>
        <end position="379"/>
    </location>
</feature>
<keyword evidence="1" id="KW-1133">Transmembrane helix</keyword>
<sequence length="393" mass="43387">MRAKSLSFEFAFSSTPSPASNLGWPSSRALLYPSQAILVGHGSLVSLARAIEYGEILIFLPLTLSTLSKSAFLLLSLLLFLHSLIHGTLVLFWGSPALSIMQVPMHPFLLLVCFNVFSETVPPWLTTAASWWGRILHWSSPGFIVMEGMSSLLVAQRLGQVGKELVGEGEGYQFGLLVGAAAAYVASAWWIVVSYPAAAASPLSSTLLGVALTTLIFLTFIGFGMRRTNVIESSCLALIVAYNVWLCGVDDALVLDPALSYTPLLSNILPHLQTLVNFVSNTLPKPVLFALVYRLVVMHFASRILPTIGADSWEDEAGVDDVWEGRPTSKLTHLLLTYRQSIFVTVYSHLLLLDHSSQVWWRWMNIFFTLVIWSIELLVSNEDDAVTKQWKVD</sequence>
<evidence type="ECO:0000313" key="2">
    <source>
        <dbReference type="EMBL" id="KAJ8454780.1"/>
    </source>
</evidence>
<keyword evidence="1" id="KW-0812">Transmembrane</keyword>
<organism evidence="2 3">
    <name type="scientific">Trametes cubensis</name>
    <dbReference type="NCBI Taxonomy" id="1111947"/>
    <lineage>
        <taxon>Eukaryota</taxon>
        <taxon>Fungi</taxon>
        <taxon>Dikarya</taxon>
        <taxon>Basidiomycota</taxon>
        <taxon>Agaricomycotina</taxon>
        <taxon>Agaricomycetes</taxon>
        <taxon>Polyporales</taxon>
        <taxon>Polyporaceae</taxon>
        <taxon>Trametes</taxon>
    </lineage>
</organism>
<dbReference type="AlphaFoldDB" id="A0AAD7TFU3"/>
<protein>
    <submittedName>
        <fullName evidence="2">Uncharacterized protein</fullName>
    </submittedName>
</protein>
<feature type="transmembrane region" description="Helical" evidence="1">
    <location>
        <begin position="174"/>
        <end position="192"/>
    </location>
</feature>
<feature type="transmembrane region" description="Helical" evidence="1">
    <location>
        <begin position="235"/>
        <end position="255"/>
    </location>
</feature>
<feature type="transmembrane region" description="Helical" evidence="1">
    <location>
        <begin position="71"/>
        <end position="93"/>
    </location>
</feature>
<dbReference type="GO" id="GO:0097038">
    <property type="term" value="C:perinuclear endoplasmic reticulum"/>
    <property type="evidence" value="ECO:0007669"/>
    <property type="project" value="TreeGrafter"/>
</dbReference>
<feature type="transmembrane region" description="Helical" evidence="1">
    <location>
        <begin position="204"/>
        <end position="223"/>
    </location>
</feature>
<dbReference type="InterPro" id="IPR013635">
    <property type="entry name" value="Ice2"/>
</dbReference>
<gene>
    <name evidence="2" type="ORF">ONZ51_g12832</name>
</gene>
<dbReference type="GO" id="GO:0048309">
    <property type="term" value="P:endoplasmic reticulum inheritance"/>
    <property type="evidence" value="ECO:0007669"/>
    <property type="project" value="TreeGrafter"/>
</dbReference>
<dbReference type="GO" id="GO:0032541">
    <property type="term" value="C:cortical endoplasmic reticulum"/>
    <property type="evidence" value="ECO:0007669"/>
    <property type="project" value="TreeGrafter"/>
</dbReference>
<dbReference type="EMBL" id="JAPEVG010000891">
    <property type="protein sequence ID" value="KAJ8454780.1"/>
    <property type="molecule type" value="Genomic_DNA"/>
</dbReference>
<accession>A0AAD7TFU3</accession>
<dbReference type="GO" id="GO:0000921">
    <property type="term" value="P:septin ring assembly"/>
    <property type="evidence" value="ECO:0007669"/>
    <property type="project" value="TreeGrafter"/>
</dbReference>
<comment type="caution">
    <text evidence="2">The sequence shown here is derived from an EMBL/GenBank/DDBJ whole genome shotgun (WGS) entry which is preliminary data.</text>
</comment>
<dbReference type="PANTHER" id="PTHR31726:SF2">
    <property type="entry name" value="PROTEIN ICE2"/>
    <property type="match status" value="1"/>
</dbReference>
<proteinExistence type="predicted"/>
<dbReference type="GO" id="GO:0005789">
    <property type="term" value="C:endoplasmic reticulum membrane"/>
    <property type="evidence" value="ECO:0007669"/>
    <property type="project" value="TreeGrafter"/>
</dbReference>
<reference evidence="2" key="1">
    <citation type="submission" date="2022-11" db="EMBL/GenBank/DDBJ databases">
        <title>Genome Sequence of Cubamyces cubensis.</title>
        <authorList>
            <person name="Buettner E."/>
        </authorList>
    </citation>
    <scope>NUCLEOTIDE SEQUENCE</scope>
    <source>
        <strain evidence="2">MPL-01</strain>
    </source>
</reference>
<evidence type="ECO:0000313" key="3">
    <source>
        <dbReference type="Proteomes" id="UP001215151"/>
    </source>
</evidence>
<dbReference type="Proteomes" id="UP001215151">
    <property type="component" value="Unassembled WGS sequence"/>
</dbReference>
<evidence type="ECO:0000256" key="1">
    <source>
        <dbReference type="SAM" id="Phobius"/>
    </source>
</evidence>